<evidence type="ECO:0000256" key="1">
    <source>
        <dbReference type="ARBA" id="ARBA00010702"/>
    </source>
</evidence>
<dbReference type="Pfam" id="PF03747">
    <property type="entry name" value="ADP_ribosyl_GH"/>
    <property type="match status" value="1"/>
</dbReference>
<keyword evidence="2" id="KW-0479">Metal-binding</keyword>
<feature type="binding site" evidence="2">
    <location>
        <position position="37"/>
    </location>
    <ligand>
        <name>Mg(2+)</name>
        <dbReference type="ChEBI" id="CHEBI:18420"/>
        <label>1</label>
    </ligand>
</feature>
<keyword evidence="4" id="KW-1185">Reference proteome</keyword>
<dbReference type="Gene3D" id="1.10.4080.10">
    <property type="entry name" value="ADP-ribosylation/Crystallin J1"/>
    <property type="match status" value="1"/>
</dbReference>
<evidence type="ECO:0000313" key="3">
    <source>
        <dbReference type="EMBL" id="KAL1006668.1"/>
    </source>
</evidence>
<gene>
    <name evidence="3" type="ORF">UPYG_G00075150</name>
</gene>
<proteinExistence type="inferred from homology"/>
<comment type="caution">
    <text evidence="3">The sequence shown here is derived from an EMBL/GenBank/DDBJ whole genome shotgun (WGS) entry which is preliminary data.</text>
</comment>
<dbReference type="SUPFAM" id="SSF101478">
    <property type="entry name" value="ADP-ribosylglycohydrolase"/>
    <property type="match status" value="1"/>
</dbReference>
<protein>
    <submittedName>
        <fullName evidence="3">Uncharacterized protein</fullName>
    </submittedName>
</protein>
<dbReference type="EMBL" id="JAGEUA010000002">
    <property type="protein sequence ID" value="KAL1006668.1"/>
    <property type="molecule type" value="Genomic_DNA"/>
</dbReference>
<keyword evidence="2" id="KW-0460">Magnesium</keyword>
<evidence type="ECO:0000313" key="4">
    <source>
        <dbReference type="Proteomes" id="UP001557470"/>
    </source>
</evidence>
<comment type="similarity">
    <text evidence="1">Belongs to the ADP-ribosylglycohydrolase family.</text>
</comment>
<dbReference type="PANTHER" id="PTHR16222:SF17">
    <property type="entry name" value="SELENOPROTEIN J"/>
    <property type="match status" value="1"/>
</dbReference>
<evidence type="ECO:0000256" key="2">
    <source>
        <dbReference type="PIRSR" id="PIRSR605502-1"/>
    </source>
</evidence>
<sequence>MRSLPGAFQGALHAVLTLSQLEEAVRETMRSGGCTASRASFIGACFGAQTGLQGIPVSWTSRTFRYPVLLELATKLVASHHA</sequence>
<dbReference type="AlphaFoldDB" id="A0ABD0XCK9"/>
<dbReference type="PANTHER" id="PTHR16222">
    <property type="entry name" value="ADP-RIBOSYLGLYCOHYDROLASE"/>
    <property type="match status" value="1"/>
</dbReference>
<accession>A0ABD0XCK9</accession>
<name>A0ABD0XCK9_UMBPY</name>
<dbReference type="Proteomes" id="UP001557470">
    <property type="component" value="Unassembled WGS sequence"/>
</dbReference>
<comment type="cofactor">
    <cofactor evidence="2">
        <name>Mg(2+)</name>
        <dbReference type="ChEBI" id="CHEBI:18420"/>
    </cofactor>
    <text evidence="2">Binds 2 magnesium ions per subunit.</text>
</comment>
<dbReference type="InterPro" id="IPR050792">
    <property type="entry name" value="ADP-ribosylglycohydrolase"/>
</dbReference>
<reference evidence="3 4" key="1">
    <citation type="submission" date="2024-06" db="EMBL/GenBank/DDBJ databases">
        <authorList>
            <person name="Pan Q."/>
            <person name="Wen M."/>
            <person name="Jouanno E."/>
            <person name="Zahm M."/>
            <person name="Klopp C."/>
            <person name="Cabau C."/>
            <person name="Louis A."/>
            <person name="Berthelot C."/>
            <person name="Parey E."/>
            <person name="Roest Crollius H."/>
            <person name="Montfort J."/>
            <person name="Robinson-Rechavi M."/>
            <person name="Bouchez O."/>
            <person name="Lampietro C."/>
            <person name="Lopez Roques C."/>
            <person name="Donnadieu C."/>
            <person name="Postlethwait J."/>
            <person name="Bobe J."/>
            <person name="Verreycken H."/>
            <person name="Guiguen Y."/>
        </authorList>
    </citation>
    <scope>NUCLEOTIDE SEQUENCE [LARGE SCALE GENOMIC DNA]</scope>
    <source>
        <strain evidence="3">Up_M1</strain>
        <tissue evidence="3">Testis</tissue>
    </source>
</reference>
<dbReference type="InterPro" id="IPR005502">
    <property type="entry name" value="Ribosyl_crysJ1"/>
</dbReference>
<dbReference type="InterPro" id="IPR036705">
    <property type="entry name" value="Ribosyl_crysJ1_sf"/>
</dbReference>
<organism evidence="3 4">
    <name type="scientific">Umbra pygmaea</name>
    <name type="common">Eastern mudminnow</name>
    <dbReference type="NCBI Taxonomy" id="75934"/>
    <lineage>
        <taxon>Eukaryota</taxon>
        <taxon>Metazoa</taxon>
        <taxon>Chordata</taxon>
        <taxon>Craniata</taxon>
        <taxon>Vertebrata</taxon>
        <taxon>Euteleostomi</taxon>
        <taxon>Actinopterygii</taxon>
        <taxon>Neopterygii</taxon>
        <taxon>Teleostei</taxon>
        <taxon>Protacanthopterygii</taxon>
        <taxon>Esociformes</taxon>
        <taxon>Umbridae</taxon>
        <taxon>Umbra</taxon>
    </lineage>
</organism>